<dbReference type="Gene3D" id="3.40.50.1820">
    <property type="entry name" value="alpha/beta hydrolase"/>
    <property type="match status" value="1"/>
</dbReference>
<dbReference type="GO" id="GO:0008239">
    <property type="term" value="F:dipeptidyl-peptidase activity"/>
    <property type="evidence" value="ECO:0007669"/>
    <property type="project" value="InterPro"/>
</dbReference>
<evidence type="ECO:0000313" key="5">
    <source>
        <dbReference type="Proteomes" id="UP001139384"/>
    </source>
</evidence>
<accession>A0A9X1Q0M6</accession>
<keyword evidence="5" id="KW-1185">Reference proteome</keyword>
<proteinExistence type="predicted"/>
<feature type="region of interest" description="Disordered" evidence="2">
    <location>
        <begin position="369"/>
        <end position="389"/>
    </location>
</feature>
<comment type="caution">
    <text evidence="4">The sequence shown here is derived from an EMBL/GenBank/DDBJ whole genome shotgun (WGS) entry which is preliminary data.</text>
</comment>
<name>A0A9X1Q0M6_STRM4</name>
<protein>
    <submittedName>
        <fullName evidence="4">CocE/NonD family hydrolase</fullName>
    </submittedName>
</protein>
<dbReference type="InterPro" id="IPR008979">
    <property type="entry name" value="Galactose-bd-like_sf"/>
</dbReference>
<dbReference type="NCBIfam" id="TIGR00976">
    <property type="entry name" value="CocE_NonD"/>
    <property type="match status" value="1"/>
</dbReference>
<dbReference type="SMART" id="SM00939">
    <property type="entry name" value="PepX_C"/>
    <property type="match status" value="1"/>
</dbReference>
<dbReference type="RefSeq" id="WP_234765382.1">
    <property type="nucleotide sequence ID" value="NZ_JAKEIP010000122.1"/>
</dbReference>
<dbReference type="Pfam" id="PF02129">
    <property type="entry name" value="Peptidase_S15"/>
    <property type="match status" value="1"/>
</dbReference>
<dbReference type="SUPFAM" id="SSF49785">
    <property type="entry name" value="Galactose-binding domain-like"/>
    <property type="match status" value="1"/>
</dbReference>
<dbReference type="InterPro" id="IPR013736">
    <property type="entry name" value="Xaa-Pro_dipept_C"/>
</dbReference>
<evidence type="ECO:0000259" key="3">
    <source>
        <dbReference type="SMART" id="SM00939"/>
    </source>
</evidence>
<dbReference type="AlphaFoldDB" id="A0A9X1Q0M6"/>
<dbReference type="InterPro" id="IPR005674">
    <property type="entry name" value="CocE/Ser_esterase"/>
</dbReference>
<evidence type="ECO:0000256" key="1">
    <source>
        <dbReference type="ARBA" id="ARBA00022801"/>
    </source>
</evidence>
<dbReference type="InterPro" id="IPR029058">
    <property type="entry name" value="AB_hydrolase_fold"/>
</dbReference>
<evidence type="ECO:0000256" key="2">
    <source>
        <dbReference type="SAM" id="MobiDB-lite"/>
    </source>
</evidence>
<feature type="domain" description="Xaa-Pro dipeptidyl-peptidase C-terminal" evidence="3">
    <location>
        <begin position="316"/>
        <end position="554"/>
    </location>
</feature>
<dbReference type="Pfam" id="PF08530">
    <property type="entry name" value="PepX_C"/>
    <property type="match status" value="1"/>
</dbReference>
<keyword evidence="1 4" id="KW-0378">Hydrolase</keyword>
<dbReference type="InterPro" id="IPR000383">
    <property type="entry name" value="Xaa-Pro-like_dom"/>
</dbReference>
<gene>
    <name evidence="4" type="ORF">L0P92_25825</name>
</gene>
<reference evidence="4" key="1">
    <citation type="submission" date="2022-01" db="EMBL/GenBank/DDBJ databases">
        <title>Draft Genome Sequences of Seven Type Strains of the Genus Streptomyces.</title>
        <authorList>
            <person name="Aziz S."/>
            <person name="Coretto E."/>
            <person name="Chronakova A."/>
            <person name="Sproer C."/>
            <person name="Huber K."/>
            <person name="Nouioui I."/>
            <person name="Gross H."/>
        </authorList>
    </citation>
    <scope>NUCLEOTIDE SEQUENCE</scope>
    <source>
        <strain evidence="4">DSM 103493</strain>
    </source>
</reference>
<dbReference type="Gene3D" id="1.10.3020.10">
    <property type="entry name" value="alpha-amino acid ester hydrolase ( Helical cap domain)"/>
    <property type="match status" value="1"/>
</dbReference>
<dbReference type="Proteomes" id="UP001139384">
    <property type="component" value="Unassembled WGS sequence"/>
</dbReference>
<evidence type="ECO:0000313" key="4">
    <source>
        <dbReference type="EMBL" id="MCF1596955.1"/>
    </source>
</evidence>
<organism evidence="4 5">
    <name type="scientific">Streptomyces muensis</name>
    <dbReference type="NCBI Taxonomy" id="1077944"/>
    <lineage>
        <taxon>Bacteria</taxon>
        <taxon>Bacillati</taxon>
        <taxon>Actinomycetota</taxon>
        <taxon>Actinomycetes</taxon>
        <taxon>Kitasatosporales</taxon>
        <taxon>Streptomycetaceae</taxon>
        <taxon>Streptomyces</taxon>
    </lineage>
</organism>
<dbReference type="Gene3D" id="2.60.120.260">
    <property type="entry name" value="Galactose-binding domain-like"/>
    <property type="match status" value="1"/>
</dbReference>
<dbReference type="EMBL" id="JAKEIP010000122">
    <property type="protein sequence ID" value="MCF1596955.1"/>
    <property type="molecule type" value="Genomic_DNA"/>
</dbReference>
<dbReference type="SUPFAM" id="SSF53474">
    <property type="entry name" value="alpha/beta-Hydrolases"/>
    <property type="match status" value="1"/>
</dbReference>
<sequence>MPMAARPLPSGATLFSSVVSRALDLPPKRNKVVVTRGVRIPMADGTILLADHYAPVTREPRPTILVRCPYGRGIGQVQLMALPYAERGYHVLLQSCRGTFGSGGVFEPGLGEAEDGQATVVWLRTQDWFDGRLATFGGSYLSFVQWALATDPPPELKAMVAQVSFHDFAQGGYEQGPFNLLDLLMWSDSISNQESVGALTGLLRTMRGRRRLGPFMDRLPLKGMADHLSGKGAPWFDDWVTHPDVQDAFWDRRRHGEALQRLTVPVLLTGGFQDLFLQQTLEQYRTLQDRGVPVALTLGPWTHTNASQRTILHEALAWLDAHVAGDGPTPRKQPVRVQIGGTKEWRELAQWPPAGTTEQQWYLQEGTELTTTPPGELSAEPATGSTGLHYDPADPTPAVGGRFMSPGGGQRDNSALEQRHDVITFTSRPLTRAIEVMGAPTVELELSSDNPYADIFARLCDVDAKGRSRNITDQIVRLAPDGTGPKDVRTVRIVLDDTAHRFLPGHRIRLQISGGAHPRFARNPGTPEPVATATKTASVNHRIHHTASHPSRLTLPIT</sequence>